<name>A0A543AY62_9ACTN</name>
<dbReference type="RefSeq" id="WP_142040520.1">
    <property type="nucleotide sequence ID" value="NZ_JBHTGS010000001.1"/>
</dbReference>
<evidence type="ECO:0000313" key="2">
    <source>
        <dbReference type="EMBL" id="TQL77514.1"/>
    </source>
</evidence>
<comment type="caution">
    <text evidence="2">The sequence shown here is derived from an EMBL/GenBank/DDBJ whole genome shotgun (WGS) entry which is preliminary data.</text>
</comment>
<dbReference type="AlphaFoldDB" id="A0A543AY62"/>
<reference evidence="2 3" key="1">
    <citation type="submission" date="2019-06" db="EMBL/GenBank/DDBJ databases">
        <title>Sequencing the genomes of 1000 actinobacteria strains.</title>
        <authorList>
            <person name="Klenk H.-P."/>
        </authorList>
    </citation>
    <scope>NUCLEOTIDE SEQUENCE [LARGE SCALE GENOMIC DNA]</scope>
    <source>
        <strain evidence="2 3">DSM 45928</strain>
    </source>
</reference>
<keyword evidence="1" id="KW-0812">Transmembrane</keyword>
<keyword evidence="1" id="KW-0472">Membrane</keyword>
<dbReference type="EMBL" id="VFOW01000001">
    <property type="protein sequence ID" value="TQL77514.1"/>
    <property type="molecule type" value="Genomic_DNA"/>
</dbReference>
<dbReference type="Proteomes" id="UP000317043">
    <property type="component" value="Unassembled WGS sequence"/>
</dbReference>
<organism evidence="2 3">
    <name type="scientific">Stackebrandtia endophytica</name>
    <dbReference type="NCBI Taxonomy" id="1496996"/>
    <lineage>
        <taxon>Bacteria</taxon>
        <taxon>Bacillati</taxon>
        <taxon>Actinomycetota</taxon>
        <taxon>Actinomycetes</taxon>
        <taxon>Glycomycetales</taxon>
        <taxon>Glycomycetaceae</taxon>
        <taxon>Stackebrandtia</taxon>
    </lineage>
</organism>
<evidence type="ECO:0000256" key="1">
    <source>
        <dbReference type="SAM" id="Phobius"/>
    </source>
</evidence>
<protein>
    <submittedName>
        <fullName evidence="2">Uncharacterized protein</fullName>
    </submittedName>
</protein>
<accession>A0A543AY62</accession>
<gene>
    <name evidence="2" type="ORF">FB566_3073</name>
</gene>
<keyword evidence="3" id="KW-1185">Reference proteome</keyword>
<sequence>MAASRRPTSRFGFERAGWWAALAVVAVMIAIWMIPAAINDAVPGNAQPVESSVTYTVLGKDGSGSATVIPSSSWLTFTDTVAEQLVFVTGAVDITVDLYTDVKDLDRFWERQARQYAAATPAVRATRHGTFATVNGLAGPMGTLTADNERGELVLLAKKGTGSVVIKLSVTGPPGTLPRYQTQFTRFLDTAEINS</sequence>
<dbReference type="InParanoid" id="A0A543AY62"/>
<feature type="transmembrane region" description="Helical" evidence="1">
    <location>
        <begin position="16"/>
        <end position="38"/>
    </location>
</feature>
<proteinExistence type="predicted"/>
<evidence type="ECO:0000313" key="3">
    <source>
        <dbReference type="Proteomes" id="UP000317043"/>
    </source>
</evidence>
<keyword evidence="1" id="KW-1133">Transmembrane helix</keyword>